<dbReference type="PROSITE" id="PS00934">
    <property type="entry name" value="GLYOXALASE_I_1"/>
    <property type="match status" value="1"/>
</dbReference>
<feature type="repeat" description="WD" evidence="13">
    <location>
        <begin position="159"/>
        <end position="201"/>
    </location>
</feature>
<dbReference type="EMBL" id="CH991571">
    <property type="protein sequence ID" value="EDQ85719.1"/>
    <property type="molecule type" value="Genomic_DNA"/>
</dbReference>
<evidence type="ECO:0000256" key="3">
    <source>
        <dbReference type="ARBA" id="ARBA00012081"/>
    </source>
</evidence>
<dbReference type="PANTHER" id="PTHR44006:SF1">
    <property type="entry name" value="U5 SMALL NUCLEAR RIBONUCLEOPROTEIN 40 KDA PROTEIN"/>
    <property type="match status" value="1"/>
</dbReference>
<feature type="binding site" evidence="12">
    <location>
        <position position="691"/>
    </location>
    <ligand>
        <name>Zn(2+)</name>
        <dbReference type="ChEBI" id="CHEBI:29105"/>
        <note>ligand shared between dimeric partners</note>
    </ligand>
</feature>
<dbReference type="InterPro" id="IPR004361">
    <property type="entry name" value="Glyoxalase_1"/>
</dbReference>
<dbReference type="SUPFAM" id="SSF54593">
    <property type="entry name" value="Glyoxalase/Bleomycin resistance protein/Dihydroxybiphenyl dioxygenase"/>
    <property type="match status" value="2"/>
</dbReference>
<dbReference type="Pfam" id="PF00903">
    <property type="entry name" value="Glyoxalase"/>
    <property type="match status" value="2"/>
</dbReference>
<evidence type="ECO:0000256" key="1">
    <source>
        <dbReference type="ARBA" id="ARBA00005008"/>
    </source>
</evidence>
<dbReference type="Gene3D" id="2.130.10.10">
    <property type="entry name" value="YVTN repeat-like/Quinoprotein amine dehydrogenase"/>
    <property type="match status" value="2"/>
</dbReference>
<dbReference type="CDD" id="cd00200">
    <property type="entry name" value="WD40"/>
    <property type="match status" value="1"/>
</dbReference>
<dbReference type="InterPro" id="IPR020472">
    <property type="entry name" value="WD40_PAC1"/>
</dbReference>
<name>A9V9T1_MONBE</name>
<protein>
    <recommendedName>
        <fullName evidence="3">lactoylglutathione lyase</fullName>
        <ecNumber evidence="3">4.4.1.5</ecNumber>
    </recommendedName>
</protein>
<keyword evidence="7" id="KW-0677">Repeat</keyword>
<feature type="binding site" evidence="11">
    <location>
        <begin position="748"/>
        <end position="749"/>
    </location>
    <ligand>
        <name>substrate</name>
        <note>ligand shared between dimeric partners</note>
    </ligand>
</feature>
<evidence type="ECO:0000256" key="6">
    <source>
        <dbReference type="ARBA" id="ARBA00022723"/>
    </source>
</evidence>
<sequence>MAEKRGAVDADGSAIPSNESNMQGQANNALVAVPAAKRSKNEIVLAGSSSGNNGQIVPSGPPRTSNLMAPVMRLEGHAEAVYAGTFSPSGHMLATAGFDRNVYVWNTFGNCENIMSLQGHTGAVLGLHWAKLENRLFSCSSDKTVAVWDGNTGERVRRYKGHANIVNDVAGPRDESPLFVTASDDNTIKIWDCRRRGYVHSMSSSYQVWAPPPPPPPPACRSLQSMNRCRCPDALTLTLLLQVTAVDFGMTNDEVVSGGIDNDVKVWDVRKLDVLHLLKGHTDTVTGLSVSPDGKKVATNSMDNTVRIWDIQPFAQGSRLQTTLSGAQHNYEKNLLRVAWAPDNRHVAAGSADRNMYVWNSLEQKLLYCLPGHKSSVNDVAFHPKEPIVMAAAALRCFTHALRRSRLTAPTTPLRSVVNKLSLTRTMTSTSAPNFVRKPSPFALSHGNAGIHSFQLIHMYKFSDFSLYFMASLPEGETCPEPGTKESEQFLWNMPYVCVELTHNHGTETDPEFKGYDSGNNEPHRGFGHLAIHCNDLQKTCDELEAKGVRPYTRHACHSPSWMPFSSYDAVLDQLTQVSFKKKPHEGRMKTIAFAYDPDGYWLEIIARPEPRQPERYTLAQTMLRVKDIEKSLHFYRDCMGMTVVSERHFGPDSGDFSLFFLAHLPEGVQAPADQEKVPAWLKSFDFPVLELTHNHGTESQADFAYHNGNSDPRGFGHTGFLVDDLEACCKDLEAKGYDFQKKPQDGKMRGLAFVKDPDNYWVELIQRGLSI</sequence>
<feature type="repeat" description="WD" evidence="13">
    <location>
        <begin position="243"/>
        <end position="277"/>
    </location>
</feature>
<proteinExistence type="inferred from homology"/>
<dbReference type="CDD" id="cd07233">
    <property type="entry name" value="GlxI_Zn"/>
    <property type="match status" value="1"/>
</dbReference>
<dbReference type="PROSITE" id="PS50082">
    <property type="entry name" value="WD_REPEATS_2"/>
    <property type="match status" value="6"/>
</dbReference>
<dbReference type="GO" id="GO:0004462">
    <property type="term" value="F:lactoylglutathione lyase activity"/>
    <property type="evidence" value="ECO:0007669"/>
    <property type="project" value="UniProtKB-EC"/>
</dbReference>
<dbReference type="Gene3D" id="3.10.180.10">
    <property type="entry name" value="2,3-Dihydroxybiphenyl 1,2-Dioxygenase, domain 1"/>
    <property type="match status" value="2"/>
</dbReference>
<comment type="similarity">
    <text evidence="2">Belongs to the glyoxalase I family.</text>
</comment>
<feature type="binding site" evidence="12">
    <location>
        <position position="764"/>
    </location>
    <ligand>
        <name>Zn(2+)</name>
        <dbReference type="ChEBI" id="CHEBI:29105"/>
        <note>ligand shared between dimeric partners</note>
    </ligand>
</feature>
<dbReference type="PANTHER" id="PTHR44006">
    <property type="entry name" value="U5 SMALL NUCLEAR RIBONUCLEOPROTEIN 40 KDA PROTEIN"/>
    <property type="match status" value="1"/>
</dbReference>
<feature type="binding site" evidence="11">
    <location>
        <position position="714"/>
    </location>
    <ligand>
        <name>substrate</name>
        <note>ligand shared between dimeric partners</note>
    </ligand>
</feature>
<dbReference type="UniPathway" id="UPA00619">
    <property type="reaction ID" value="UER00675"/>
</dbReference>
<dbReference type="Proteomes" id="UP000001357">
    <property type="component" value="Unassembled WGS sequence"/>
</dbReference>
<feature type="region of interest" description="Disordered" evidence="14">
    <location>
        <begin position="1"/>
        <end position="25"/>
    </location>
</feature>
<evidence type="ECO:0000256" key="10">
    <source>
        <dbReference type="PIRSR" id="PIRSR604361-1"/>
    </source>
</evidence>
<organism evidence="16 17">
    <name type="scientific">Monosiga brevicollis</name>
    <name type="common">Choanoflagellate</name>
    <dbReference type="NCBI Taxonomy" id="81824"/>
    <lineage>
        <taxon>Eukaryota</taxon>
        <taxon>Choanoflagellata</taxon>
        <taxon>Craspedida</taxon>
        <taxon>Salpingoecidae</taxon>
        <taxon>Monosiga</taxon>
    </lineage>
</organism>
<accession>A9V9T1</accession>
<dbReference type="InterPro" id="IPR004360">
    <property type="entry name" value="Glyas_Fos-R_dOase_dom"/>
</dbReference>
<dbReference type="eggNOG" id="KOG0265">
    <property type="taxonomic scope" value="Eukaryota"/>
</dbReference>
<feature type="repeat" description="WD" evidence="13">
    <location>
        <begin position="278"/>
        <end position="312"/>
    </location>
</feature>
<dbReference type="SUPFAM" id="SSF50978">
    <property type="entry name" value="WD40 repeat-like"/>
    <property type="match status" value="1"/>
</dbReference>
<reference evidence="16 17" key="1">
    <citation type="journal article" date="2008" name="Nature">
        <title>The genome of the choanoflagellate Monosiga brevicollis and the origin of metazoans.</title>
        <authorList>
            <consortium name="JGI Sequencing"/>
            <person name="King N."/>
            <person name="Westbrook M.J."/>
            <person name="Young S.L."/>
            <person name="Kuo A."/>
            <person name="Abedin M."/>
            <person name="Chapman J."/>
            <person name="Fairclough S."/>
            <person name="Hellsten U."/>
            <person name="Isogai Y."/>
            <person name="Letunic I."/>
            <person name="Marr M."/>
            <person name="Pincus D."/>
            <person name="Putnam N."/>
            <person name="Rokas A."/>
            <person name="Wright K.J."/>
            <person name="Zuzow R."/>
            <person name="Dirks W."/>
            <person name="Good M."/>
            <person name="Goodstein D."/>
            <person name="Lemons D."/>
            <person name="Li W."/>
            <person name="Lyons J.B."/>
            <person name="Morris A."/>
            <person name="Nichols S."/>
            <person name="Richter D.J."/>
            <person name="Salamov A."/>
            <person name="Bork P."/>
            <person name="Lim W.A."/>
            <person name="Manning G."/>
            <person name="Miller W.T."/>
            <person name="McGinnis W."/>
            <person name="Shapiro H."/>
            <person name="Tjian R."/>
            <person name="Grigoriev I.V."/>
            <person name="Rokhsar D."/>
        </authorList>
    </citation>
    <scope>NUCLEOTIDE SEQUENCE [LARGE SCALE GENOMIC DNA]</scope>
    <source>
        <strain evidence="17">MX1 / ATCC 50154</strain>
    </source>
</reference>
<evidence type="ECO:0000256" key="12">
    <source>
        <dbReference type="PIRSR" id="PIRSR604361-3"/>
    </source>
</evidence>
<dbReference type="RefSeq" id="XP_001749434.1">
    <property type="nucleotide sequence ID" value="XM_001749382.1"/>
</dbReference>
<dbReference type="Pfam" id="PF00400">
    <property type="entry name" value="WD40"/>
    <property type="match status" value="7"/>
</dbReference>
<feature type="repeat" description="WD" evidence="13">
    <location>
        <begin position="328"/>
        <end position="360"/>
    </location>
</feature>
<dbReference type="InterPro" id="IPR019775">
    <property type="entry name" value="WD40_repeat_CS"/>
</dbReference>
<feature type="binding site" evidence="12">
    <location>
        <position position="621"/>
    </location>
    <ligand>
        <name>Zn(2+)</name>
        <dbReference type="ChEBI" id="CHEBI:29105"/>
        <note>ligand shared between dimeric partners</note>
    </ligand>
</feature>
<keyword evidence="8" id="KW-0508">mRNA splicing</keyword>
<keyword evidence="12" id="KW-0862">Zinc</keyword>
<feature type="active site" description="Proton donor/acceptor" evidence="10">
    <location>
        <position position="764"/>
    </location>
</feature>
<dbReference type="PROSITE" id="PS00678">
    <property type="entry name" value="WD_REPEATS_1"/>
    <property type="match status" value="1"/>
</dbReference>
<evidence type="ECO:0000313" key="16">
    <source>
        <dbReference type="EMBL" id="EDQ85719.1"/>
    </source>
</evidence>
<feature type="binding site" evidence="11">
    <location>
        <position position="625"/>
    </location>
    <ligand>
        <name>substrate</name>
        <note>ligand shared between dimeric partners</note>
    </ligand>
</feature>
<comment type="pathway">
    <text evidence="1">Secondary metabolite metabolism; methylglyoxal degradation; (R)-lactate from methylglyoxal: step 1/2.</text>
</comment>
<evidence type="ECO:0000256" key="4">
    <source>
        <dbReference type="ARBA" id="ARBA00022574"/>
    </source>
</evidence>
<gene>
    <name evidence="16" type="ORF">MONBRDRAFT_11616</name>
</gene>
<dbReference type="NCBIfam" id="TIGR00068">
    <property type="entry name" value="glyox_I"/>
    <property type="match status" value="1"/>
</dbReference>
<feature type="domain" description="VOC" evidence="15">
    <location>
        <begin position="618"/>
        <end position="768"/>
    </location>
</feature>
<evidence type="ECO:0000259" key="15">
    <source>
        <dbReference type="PROSITE" id="PS51819"/>
    </source>
</evidence>
<evidence type="ECO:0000256" key="9">
    <source>
        <dbReference type="ARBA" id="ARBA00023239"/>
    </source>
</evidence>
<keyword evidence="4 13" id="KW-0853">WD repeat</keyword>
<evidence type="ECO:0000256" key="11">
    <source>
        <dbReference type="PIRSR" id="PIRSR604361-2"/>
    </source>
</evidence>
<feature type="binding site" evidence="12">
    <location>
        <position position="718"/>
    </location>
    <ligand>
        <name>Zn(2+)</name>
        <dbReference type="ChEBI" id="CHEBI:29105"/>
        <note>ligand shared between dimeric partners</note>
    </ligand>
</feature>
<feature type="compositionally biased region" description="Polar residues" evidence="14">
    <location>
        <begin position="15"/>
        <end position="25"/>
    </location>
</feature>
<evidence type="ECO:0000256" key="7">
    <source>
        <dbReference type="ARBA" id="ARBA00022737"/>
    </source>
</evidence>
<dbReference type="SMART" id="SM00320">
    <property type="entry name" value="WD40"/>
    <property type="match status" value="7"/>
</dbReference>
<dbReference type="InterPro" id="IPR001680">
    <property type="entry name" value="WD40_rpt"/>
</dbReference>
<dbReference type="InterPro" id="IPR037523">
    <property type="entry name" value="VOC_core"/>
</dbReference>
<dbReference type="PRINTS" id="PR00320">
    <property type="entry name" value="GPROTEINBRPT"/>
</dbReference>
<dbReference type="InterPro" id="IPR015943">
    <property type="entry name" value="WD40/YVTN_repeat-like_dom_sf"/>
</dbReference>
<evidence type="ECO:0000256" key="14">
    <source>
        <dbReference type="SAM" id="MobiDB-lite"/>
    </source>
</evidence>
<dbReference type="GO" id="GO:0071013">
    <property type="term" value="C:catalytic step 2 spliceosome"/>
    <property type="evidence" value="ECO:0000318"/>
    <property type="project" value="GO_Central"/>
</dbReference>
<feature type="domain" description="VOC" evidence="15">
    <location>
        <begin position="450"/>
        <end position="608"/>
    </location>
</feature>
<feature type="repeat" description="WD" evidence="13">
    <location>
        <begin position="74"/>
        <end position="106"/>
    </location>
</feature>
<dbReference type="InterPro" id="IPR036322">
    <property type="entry name" value="WD40_repeat_dom_sf"/>
</dbReference>
<feature type="binding site" evidence="11">
    <location>
        <position position="621"/>
    </location>
    <ligand>
        <name>substrate</name>
        <note>ligand shared between dimeric partners</note>
    </ligand>
</feature>
<dbReference type="GO" id="GO:0008380">
    <property type="term" value="P:RNA splicing"/>
    <property type="evidence" value="ECO:0007669"/>
    <property type="project" value="UniProtKB-KW"/>
</dbReference>
<feature type="repeat" description="WD" evidence="13">
    <location>
        <begin position="117"/>
        <end position="158"/>
    </location>
</feature>
<dbReference type="STRING" id="81824.A9V9T1"/>
<dbReference type="GeneID" id="5894698"/>
<dbReference type="PROSITE" id="PS50294">
    <property type="entry name" value="WD_REPEATS_REGION"/>
    <property type="match status" value="5"/>
</dbReference>
<evidence type="ECO:0000256" key="8">
    <source>
        <dbReference type="ARBA" id="ARBA00023187"/>
    </source>
</evidence>
<keyword evidence="5" id="KW-0507">mRNA processing</keyword>
<dbReference type="GO" id="GO:0006397">
    <property type="term" value="P:mRNA processing"/>
    <property type="evidence" value="ECO:0007669"/>
    <property type="project" value="UniProtKB-KW"/>
</dbReference>
<dbReference type="InterPro" id="IPR052234">
    <property type="entry name" value="U5_snRNP_Component"/>
</dbReference>
<evidence type="ECO:0000256" key="13">
    <source>
        <dbReference type="PROSITE-ProRule" id="PRU00221"/>
    </source>
</evidence>
<evidence type="ECO:0000313" key="17">
    <source>
        <dbReference type="Proteomes" id="UP000001357"/>
    </source>
</evidence>
<dbReference type="eggNOG" id="KOG2944">
    <property type="taxonomic scope" value="Eukaryota"/>
</dbReference>
<feature type="binding site" evidence="11">
    <location>
        <position position="695"/>
    </location>
    <ligand>
        <name>substrate</name>
        <note>ligand shared between dimeric partners</note>
    </ligand>
</feature>
<comment type="cofactor">
    <cofactor evidence="12">
        <name>Zn(2+)</name>
        <dbReference type="ChEBI" id="CHEBI:29105"/>
    </cofactor>
    <text evidence="12">Binds 1 zinc ion per subunit. In the homodimer, two zinc ions are bound between subunits.</text>
</comment>
<keyword evidence="9" id="KW-0456">Lyase</keyword>
<dbReference type="GO" id="GO:0046872">
    <property type="term" value="F:metal ion binding"/>
    <property type="evidence" value="ECO:0007669"/>
    <property type="project" value="UniProtKB-KW"/>
</dbReference>
<keyword evidence="6 12" id="KW-0479">Metal-binding</keyword>
<dbReference type="PROSITE" id="PS51819">
    <property type="entry name" value="VOC"/>
    <property type="match status" value="2"/>
</dbReference>
<dbReference type="InterPro" id="IPR018146">
    <property type="entry name" value="Glyoxalase_1_CS"/>
</dbReference>
<evidence type="ECO:0000256" key="5">
    <source>
        <dbReference type="ARBA" id="ARBA00022664"/>
    </source>
</evidence>
<dbReference type="KEGG" id="mbr:MONBRDRAFT_11616"/>
<dbReference type="AlphaFoldDB" id="A9V9T1"/>
<dbReference type="EC" id="4.4.1.5" evidence="3"/>
<dbReference type="InterPro" id="IPR029068">
    <property type="entry name" value="Glyas_Bleomycin-R_OHBP_Dase"/>
</dbReference>
<evidence type="ECO:0000256" key="2">
    <source>
        <dbReference type="ARBA" id="ARBA00010363"/>
    </source>
</evidence>
<dbReference type="InParanoid" id="A9V9T1"/>
<keyword evidence="17" id="KW-1185">Reference proteome</keyword>
<feature type="binding site" evidence="11">
    <location>
        <position position="718"/>
    </location>
    <ligand>
        <name>substrate</name>
        <note>ligand shared between dimeric partners</note>
    </ligand>
</feature>